<reference evidence="9" key="1">
    <citation type="journal article" date="2023" name="Mol. Phylogenet. Evol.">
        <title>Genome-scale phylogeny and comparative genomics of the fungal order Sordariales.</title>
        <authorList>
            <person name="Hensen N."/>
            <person name="Bonometti L."/>
            <person name="Westerberg I."/>
            <person name="Brannstrom I.O."/>
            <person name="Guillou S."/>
            <person name="Cros-Aarteil S."/>
            <person name="Calhoun S."/>
            <person name="Haridas S."/>
            <person name="Kuo A."/>
            <person name="Mondo S."/>
            <person name="Pangilinan J."/>
            <person name="Riley R."/>
            <person name="LaButti K."/>
            <person name="Andreopoulos B."/>
            <person name="Lipzen A."/>
            <person name="Chen C."/>
            <person name="Yan M."/>
            <person name="Daum C."/>
            <person name="Ng V."/>
            <person name="Clum A."/>
            <person name="Steindorff A."/>
            <person name="Ohm R.A."/>
            <person name="Martin F."/>
            <person name="Silar P."/>
            <person name="Natvig D.O."/>
            <person name="Lalanne C."/>
            <person name="Gautier V."/>
            <person name="Ament-Velasquez S.L."/>
            <person name="Kruys A."/>
            <person name="Hutchinson M.I."/>
            <person name="Powell A.J."/>
            <person name="Barry K."/>
            <person name="Miller A.N."/>
            <person name="Grigoriev I.V."/>
            <person name="Debuchy R."/>
            <person name="Gladieux P."/>
            <person name="Hiltunen Thoren M."/>
            <person name="Johannesson H."/>
        </authorList>
    </citation>
    <scope>NUCLEOTIDE SEQUENCE</scope>
    <source>
        <strain evidence="9">PSN243</strain>
    </source>
</reference>
<dbReference type="GO" id="GO:0005783">
    <property type="term" value="C:endoplasmic reticulum"/>
    <property type="evidence" value="ECO:0007669"/>
    <property type="project" value="UniProtKB-SubCell"/>
</dbReference>
<dbReference type="Gene3D" id="3.40.50.1820">
    <property type="entry name" value="alpha/beta hydrolase"/>
    <property type="match status" value="1"/>
</dbReference>
<dbReference type="InterPro" id="IPR029058">
    <property type="entry name" value="AB_hydrolase_fold"/>
</dbReference>
<dbReference type="Pfam" id="PF05057">
    <property type="entry name" value="DUF676"/>
    <property type="match status" value="1"/>
</dbReference>
<keyword evidence="10" id="KW-1185">Reference proteome</keyword>
<evidence type="ECO:0000256" key="5">
    <source>
        <dbReference type="ARBA" id="ARBA00022824"/>
    </source>
</evidence>
<evidence type="ECO:0000256" key="1">
    <source>
        <dbReference type="ARBA" id="ARBA00004173"/>
    </source>
</evidence>
<organism evidence="9 10">
    <name type="scientific">Podospora aff. communis PSN243</name>
    <dbReference type="NCBI Taxonomy" id="3040156"/>
    <lineage>
        <taxon>Eukaryota</taxon>
        <taxon>Fungi</taxon>
        <taxon>Dikarya</taxon>
        <taxon>Ascomycota</taxon>
        <taxon>Pezizomycotina</taxon>
        <taxon>Sordariomycetes</taxon>
        <taxon>Sordariomycetidae</taxon>
        <taxon>Sordariales</taxon>
        <taxon>Podosporaceae</taxon>
        <taxon>Podospora</taxon>
    </lineage>
</organism>
<comment type="similarity">
    <text evidence="4">Belongs to the putative lipase ROG1 family.</text>
</comment>
<gene>
    <name evidence="9" type="ORF">QBC34DRAFT_257958</name>
</gene>
<evidence type="ECO:0000256" key="2">
    <source>
        <dbReference type="ARBA" id="ARBA00004240"/>
    </source>
</evidence>
<evidence type="ECO:0000256" key="7">
    <source>
        <dbReference type="ARBA" id="ARBA00023136"/>
    </source>
</evidence>
<accession>A0AAV9G7E5</accession>
<dbReference type="SUPFAM" id="SSF53474">
    <property type="entry name" value="alpha/beta-Hydrolases"/>
    <property type="match status" value="1"/>
</dbReference>
<evidence type="ECO:0000259" key="8">
    <source>
        <dbReference type="Pfam" id="PF05057"/>
    </source>
</evidence>
<dbReference type="GO" id="GO:0016020">
    <property type="term" value="C:membrane"/>
    <property type="evidence" value="ECO:0007669"/>
    <property type="project" value="UniProtKB-SubCell"/>
</dbReference>
<evidence type="ECO:0000256" key="4">
    <source>
        <dbReference type="ARBA" id="ARBA00007920"/>
    </source>
</evidence>
<dbReference type="GO" id="GO:0005739">
    <property type="term" value="C:mitochondrion"/>
    <property type="evidence" value="ECO:0007669"/>
    <property type="project" value="UniProtKB-SubCell"/>
</dbReference>
<comment type="caution">
    <text evidence="9">The sequence shown here is derived from an EMBL/GenBank/DDBJ whole genome shotgun (WGS) entry which is preliminary data.</text>
</comment>
<dbReference type="EMBL" id="MU865973">
    <property type="protein sequence ID" value="KAK4444724.1"/>
    <property type="molecule type" value="Genomic_DNA"/>
</dbReference>
<keyword evidence="6" id="KW-0496">Mitochondrion</keyword>
<dbReference type="InterPro" id="IPR052374">
    <property type="entry name" value="SERAC1"/>
</dbReference>
<dbReference type="Proteomes" id="UP001321760">
    <property type="component" value="Unassembled WGS sequence"/>
</dbReference>
<dbReference type="AlphaFoldDB" id="A0AAV9G7E5"/>
<dbReference type="PANTHER" id="PTHR48182">
    <property type="entry name" value="PROTEIN SERAC1"/>
    <property type="match status" value="1"/>
</dbReference>
<evidence type="ECO:0000256" key="6">
    <source>
        <dbReference type="ARBA" id="ARBA00023128"/>
    </source>
</evidence>
<protein>
    <recommendedName>
        <fullName evidence="8">DUF676 domain-containing protein</fullName>
    </recommendedName>
</protein>
<comment type="subcellular location">
    <subcellularLocation>
        <location evidence="2">Endoplasmic reticulum</location>
    </subcellularLocation>
    <subcellularLocation>
        <location evidence="3">Membrane</location>
    </subcellularLocation>
    <subcellularLocation>
        <location evidence="1">Mitochondrion</location>
    </subcellularLocation>
</comment>
<evidence type="ECO:0000313" key="9">
    <source>
        <dbReference type="EMBL" id="KAK4444724.1"/>
    </source>
</evidence>
<reference evidence="9" key="2">
    <citation type="submission" date="2023-05" db="EMBL/GenBank/DDBJ databases">
        <authorList>
            <consortium name="Lawrence Berkeley National Laboratory"/>
            <person name="Steindorff A."/>
            <person name="Hensen N."/>
            <person name="Bonometti L."/>
            <person name="Westerberg I."/>
            <person name="Brannstrom I.O."/>
            <person name="Guillou S."/>
            <person name="Cros-Aarteil S."/>
            <person name="Calhoun S."/>
            <person name="Haridas S."/>
            <person name="Kuo A."/>
            <person name="Mondo S."/>
            <person name="Pangilinan J."/>
            <person name="Riley R."/>
            <person name="Labutti K."/>
            <person name="Andreopoulos B."/>
            <person name="Lipzen A."/>
            <person name="Chen C."/>
            <person name="Yanf M."/>
            <person name="Daum C."/>
            <person name="Ng V."/>
            <person name="Clum A."/>
            <person name="Ohm R."/>
            <person name="Martin F."/>
            <person name="Silar P."/>
            <person name="Natvig D."/>
            <person name="Lalanne C."/>
            <person name="Gautier V."/>
            <person name="Ament-Velasquez S.L."/>
            <person name="Kruys A."/>
            <person name="Hutchinson M.I."/>
            <person name="Powell A.J."/>
            <person name="Barry K."/>
            <person name="Miller A.N."/>
            <person name="Grigoriev I.V."/>
            <person name="Debuchy R."/>
            <person name="Gladieux P."/>
            <person name="Thoren M.H."/>
            <person name="Johannesson H."/>
        </authorList>
    </citation>
    <scope>NUCLEOTIDE SEQUENCE</scope>
    <source>
        <strain evidence="9">PSN243</strain>
    </source>
</reference>
<sequence length="75" mass="8484">LRYLGVNRCQELTDIRPFQELDRPLIFIGHSLGGLVIESALCLAYQSLSTRSGQYHHIYNLTKKLILFGTPHLGS</sequence>
<keyword evidence="7" id="KW-0472">Membrane</keyword>
<feature type="non-terminal residue" evidence="9">
    <location>
        <position position="75"/>
    </location>
</feature>
<feature type="domain" description="DUF676" evidence="8">
    <location>
        <begin position="4"/>
        <end position="75"/>
    </location>
</feature>
<evidence type="ECO:0000313" key="10">
    <source>
        <dbReference type="Proteomes" id="UP001321760"/>
    </source>
</evidence>
<feature type="non-terminal residue" evidence="9">
    <location>
        <position position="1"/>
    </location>
</feature>
<dbReference type="PANTHER" id="PTHR48182:SF2">
    <property type="entry name" value="PROTEIN SERAC1"/>
    <property type="match status" value="1"/>
</dbReference>
<evidence type="ECO:0000256" key="3">
    <source>
        <dbReference type="ARBA" id="ARBA00004370"/>
    </source>
</evidence>
<proteinExistence type="inferred from homology"/>
<name>A0AAV9G7E5_9PEZI</name>
<keyword evidence="5" id="KW-0256">Endoplasmic reticulum</keyword>
<dbReference type="InterPro" id="IPR007751">
    <property type="entry name" value="DUF676_lipase-like"/>
</dbReference>